<dbReference type="KEGG" id="ldb:Ldb1520"/>
<organism evidence="1 2">
    <name type="scientific">Lactobacillus delbrueckii subsp. bulgaricus (strain ATCC 11842 / DSM 20081 / BCRC 10696 / JCM 1002 / NBRC 13953 / NCIMB 11778 / NCTC 12712 / WDCM 00102 / Lb 14)</name>
    <dbReference type="NCBI Taxonomy" id="390333"/>
    <lineage>
        <taxon>Bacteria</taxon>
        <taxon>Bacillati</taxon>
        <taxon>Bacillota</taxon>
        <taxon>Bacilli</taxon>
        <taxon>Lactobacillales</taxon>
        <taxon>Lactobacillaceae</taxon>
        <taxon>Lactobacillus</taxon>
    </lineage>
</organism>
<dbReference type="Proteomes" id="UP000001259">
    <property type="component" value="Chromosome"/>
</dbReference>
<name>Q1G9A1_LACDA</name>
<dbReference type="AlphaFoldDB" id="Q1G9A1"/>
<keyword evidence="2" id="KW-1185">Reference proteome</keyword>
<dbReference type="RefSeq" id="WP_011544084.1">
    <property type="nucleotide sequence ID" value="NC_008054.1"/>
</dbReference>
<dbReference type="HOGENOM" id="CLU_2700046_0_0_9"/>
<dbReference type="BioCyc" id="LDEL390333:LDB_RS10195-MONOMER"/>
<sequence length="73" mass="8035">MTDAVLSANKRLFSLKKFDIIVATGFKEVHLSPLAENSKAAASASFRLLQIDLAYPDWPTRTPLTSTWSPTTP</sequence>
<evidence type="ECO:0000313" key="2">
    <source>
        <dbReference type="Proteomes" id="UP000001259"/>
    </source>
</evidence>
<reference evidence="1 2" key="1">
    <citation type="journal article" date="2006" name="Proc. Natl. Acad. Sci. U.S.A.">
        <title>The complete genome sequence of Lactobacillus bulgaricus reveals extensive and ongoing reductive evolution.</title>
        <authorList>
            <person name="van de Guchte M."/>
            <person name="Penaud S."/>
            <person name="Grimaldi C."/>
            <person name="Barbe V."/>
            <person name="Bryson K."/>
            <person name="Nicolas P."/>
            <person name="Robert C."/>
            <person name="Oztas S."/>
            <person name="Mangenot S."/>
            <person name="Couloux A."/>
            <person name="Loux V."/>
            <person name="Dervyn R."/>
            <person name="Bossy R."/>
            <person name="Bolotin A."/>
            <person name="Batto J.-M."/>
            <person name="Walunas T."/>
            <person name="Gibrat J.-F."/>
            <person name="Bessieres P."/>
            <person name="Weissenbach J."/>
            <person name="Ehrlich S.D."/>
            <person name="Maguin E."/>
        </authorList>
    </citation>
    <scope>NUCLEOTIDE SEQUENCE [LARGE SCALE GENOMIC DNA]</scope>
    <source>
        <strain evidence="2">ATCC 11842 / DSM 20081 / BCRC 10696 / JCM 1002 / NBRC 13953 / NCIMB 11778 / NCTC 12712 / WDCM 00102 / Lb 14</strain>
    </source>
</reference>
<proteinExistence type="predicted"/>
<gene>
    <name evidence="1" type="ordered locus">Ldb1520</name>
</gene>
<evidence type="ECO:0000313" key="1">
    <source>
        <dbReference type="EMBL" id="CAI98320.1"/>
    </source>
</evidence>
<accession>Q1G9A1</accession>
<dbReference type="EMBL" id="CR954253">
    <property type="protein sequence ID" value="CAI98320.1"/>
    <property type="molecule type" value="Genomic_DNA"/>
</dbReference>
<protein>
    <submittedName>
        <fullName evidence="1">Uncharacterized protein</fullName>
    </submittedName>
</protein>